<dbReference type="InterPro" id="IPR001810">
    <property type="entry name" value="F-box_dom"/>
</dbReference>
<dbReference type="KEGG" id="pfy:PFICI_08236"/>
<dbReference type="eggNOG" id="ENOG502SSR5">
    <property type="taxonomic scope" value="Eukaryota"/>
</dbReference>
<accession>W3X5N7</accession>
<name>W3X5N7_PESFW</name>
<dbReference type="OMA" id="WHEMIST"/>
<dbReference type="EMBL" id="KI912113">
    <property type="protein sequence ID" value="ETS80707.1"/>
    <property type="molecule type" value="Genomic_DNA"/>
</dbReference>
<gene>
    <name evidence="2" type="ORF">PFICI_08236</name>
</gene>
<dbReference type="SMART" id="SM00256">
    <property type="entry name" value="FBOX"/>
    <property type="match status" value="1"/>
</dbReference>
<proteinExistence type="predicted"/>
<organism evidence="2 3">
    <name type="scientific">Pestalotiopsis fici (strain W106-1 / CGMCC3.15140)</name>
    <dbReference type="NCBI Taxonomy" id="1229662"/>
    <lineage>
        <taxon>Eukaryota</taxon>
        <taxon>Fungi</taxon>
        <taxon>Dikarya</taxon>
        <taxon>Ascomycota</taxon>
        <taxon>Pezizomycotina</taxon>
        <taxon>Sordariomycetes</taxon>
        <taxon>Xylariomycetidae</taxon>
        <taxon>Amphisphaeriales</taxon>
        <taxon>Sporocadaceae</taxon>
        <taxon>Pestalotiopsis</taxon>
    </lineage>
</organism>
<reference evidence="3" key="1">
    <citation type="journal article" date="2015" name="BMC Genomics">
        <title>Genomic and transcriptomic analysis of the endophytic fungus Pestalotiopsis fici reveals its lifestyle and high potential for synthesis of natural products.</title>
        <authorList>
            <person name="Wang X."/>
            <person name="Zhang X."/>
            <person name="Liu L."/>
            <person name="Xiang M."/>
            <person name="Wang W."/>
            <person name="Sun X."/>
            <person name="Che Y."/>
            <person name="Guo L."/>
            <person name="Liu G."/>
            <person name="Guo L."/>
            <person name="Wang C."/>
            <person name="Yin W.B."/>
            <person name="Stadler M."/>
            <person name="Zhang X."/>
            <person name="Liu X."/>
        </authorList>
    </citation>
    <scope>NUCLEOTIDE SEQUENCE [LARGE SCALE GENOMIC DNA]</scope>
    <source>
        <strain evidence="3">W106-1 / CGMCC3.15140</strain>
    </source>
</reference>
<dbReference type="Pfam" id="PF00646">
    <property type="entry name" value="F-box"/>
    <property type="match status" value="1"/>
</dbReference>
<dbReference type="SUPFAM" id="SSF81383">
    <property type="entry name" value="F-box domain"/>
    <property type="match status" value="1"/>
</dbReference>
<evidence type="ECO:0000259" key="1">
    <source>
        <dbReference type="SMART" id="SM00256"/>
    </source>
</evidence>
<dbReference type="Proteomes" id="UP000030651">
    <property type="component" value="Unassembled WGS sequence"/>
</dbReference>
<dbReference type="HOGENOM" id="CLU_976977_0_0_1"/>
<protein>
    <recommendedName>
        <fullName evidence="1">F-box domain-containing protein</fullName>
    </recommendedName>
</protein>
<feature type="domain" description="F-box" evidence="1">
    <location>
        <begin position="20"/>
        <end position="59"/>
    </location>
</feature>
<dbReference type="InParanoid" id="W3X5N7"/>
<dbReference type="OrthoDB" id="3800738at2759"/>
<evidence type="ECO:0000313" key="3">
    <source>
        <dbReference type="Proteomes" id="UP000030651"/>
    </source>
</evidence>
<dbReference type="RefSeq" id="XP_007835008.1">
    <property type="nucleotide sequence ID" value="XM_007836817.1"/>
</dbReference>
<dbReference type="AlphaFoldDB" id="W3X5N7"/>
<dbReference type="InterPro" id="IPR036047">
    <property type="entry name" value="F-box-like_dom_sf"/>
</dbReference>
<dbReference type="GeneID" id="19273249"/>
<evidence type="ECO:0000313" key="2">
    <source>
        <dbReference type="EMBL" id="ETS80707.1"/>
    </source>
</evidence>
<keyword evidence="3" id="KW-1185">Reference proteome</keyword>
<sequence length="285" mass="32049">MAQSEQTPQKVTAVASVWAISEIAESILARLPMKDLLLAQRVSTSWKYLIKSSPVLQELLFMRPRQSETVPKSSSNGKIVREYNPLLLEHMPTWFSRPKGISFHTVENAPWAQTGSRPAFLCRDASWRHMLLAQPPFTMFESAQHVYTNDSSDSLLVGCIECPAGVRMGLAYDQAVQPVQDGLAIFPNHFYTLMDGVIAHDAQGLTLLDGGEWPERLFGGTDKFTIFSWVTFSNVTPSEEASEMKRNHFTSAGFDPVEIVLHRIKSPDEIVLYGVPWWCQEGYLI</sequence>